<dbReference type="PANTHER" id="PTHR13108">
    <property type="entry name" value="CONDENSIN COMPLEX SUBUNIT 2"/>
    <property type="match status" value="1"/>
</dbReference>
<keyword evidence="13" id="KW-1185">Reference proteome</keyword>
<dbReference type="eggNOG" id="KOG2328">
    <property type="taxonomic scope" value="Eukaryota"/>
</dbReference>
<feature type="region of interest" description="Disordered" evidence="11">
    <location>
        <begin position="451"/>
        <end position="482"/>
    </location>
</feature>
<evidence type="ECO:0000256" key="4">
    <source>
        <dbReference type="ARBA" id="ARBA00016065"/>
    </source>
</evidence>
<evidence type="ECO:0000256" key="10">
    <source>
        <dbReference type="ARBA" id="ARBA00023306"/>
    </source>
</evidence>
<dbReference type="HOGENOM" id="CLU_290936_0_0_1"/>
<evidence type="ECO:0000256" key="3">
    <source>
        <dbReference type="ARBA" id="ARBA00009471"/>
    </source>
</evidence>
<feature type="region of interest" description="Disordered" evidence="11">
    <location>
        <begin position="406"/>
        <end position="428"/>
    </location>
</feature>
<name>K3X8Z5_GLOUD</name>
<feature type="compositionally biased region" description="Low complexity" evidence="11">
    <location>
        <begin position="829"/>
        <end position="847"/>
    </location>
</feature>
<keyword evidence="7" id="KW-0132">Cell division</keyword>
<reference evidence="12" key="3">
    <citation type="submission" date="2015-02" db="UniProtKB">
        <authorList>
            <consortium name="EnsemblProtists"/>
        </authorList>
    </citation>
    <scope>IDENTIFICATION</scope>
    <source>
        <strain evidence="12">DAOM BR144</strain>
    </source>
</reference>
<feature type="region of interest" description="Disordered" evidence="11">
    <location>
        <begin position="213"/>
        <end position="246"/>
    </location>
</feature>
<evidence type="ECO:0000256" key="11">
    <source>
        <dbReference type="SAM" id="MobiDB-lite"/>
    </source>
</evidence>
<evidence type="ECO:0000256" key="6">
    <source>
        <dbReference type="ARBA" id="ARBA00022490"/>
    </source>
</evidence>
<dbReference type="STRING" id="431595.K3X8Z5"/>
<feature type="region of interest" description="Disordered" evidence="11">
    <location>
        <begin position="1"/>
        <end position="117"/>
    </location>
</feature>
<dbReference type="GO" id="GO:0007076">
    <property type="term" value="P:mitotic chromosome condensation"/>
    <property type="evidence" value="ECO:0007669"/>
    <property type="project" value="InterPro"/>
</dbReference>
<evidence type="ECO:0000313" key="12">
    <source>
        <dbReference type="EnsemblProtists" id="PYU1_T013694"/>
    </source>
</evidence>
<keyword evidence="9" id="KW-0226">DNA condensation</keyword>
<evidence type="ECO:0000256" key="1">
    <source>
        <dbReference type="ARBA" id="ARBA00004286"/>
    </source>
</evidence>
<evidence type="ECO:0000256" key="8">
    <source>
        <dbReference type="ARBA" id="ARBA00022776"/>
    </source>
</evidence>
<dbReference type="Proteomes" id="UP000019132">
    <property type="component" value="Unassembled WGS sequence"/>
</dbReference>
<protein>
    <recommendedName>
        <fullName evidence="4">Condensin complex subunit 2</fullName>
    </recommendedName>
</protein>
<feature type="compositionally biased region" description="Acidic residues" evidence="11">
    <location>
        <begin position="15"/>
        <end position="24"/>
    </location>
</feature>
<dbReference type="GO" id="GO:0005737">
    <property type="term" value="C:cytoplasm"/>
    <property type="evidence" value="ECO:0007669"/>
    <property type="project" value="UniProtKB-SubCell"/>
</dbReference>
<dbReference type="GO" id="GO:0000796">
    <property type="term" value="C:condensin complex"/>
    <property type="evidence" value="ECO:0007669"/>
    <property type="project" value="InterPro"/>
</dbReference>
<dbReference type="Pfam" id="PF05786">
    <property type="entry name" value="Cnd2"/>
    <property type="match status" value="1"/>
</dbReference>
<dbReference type="EnsemblProtists" id="PYU1_T013694">
    <property type="protein sequence ID" value="PYU1_T013694"/>
    <property type="gene ID" value="PYU1_G013665"/>
</dbReference>
<dbReference type="OMA" id="FRKTCAD"/>
<evidence type="ECO:0000256" key="5">
    <source>
        <dbReference type="ARBA" id="ARBA00022454"/>
    </source>
</evidence>
<dbReference type="EMBL" id="GL376586">
    <property type="status" value="NOT_ANNOTATED_CDS"/>
    <property type="molecule type" value="Genomic_DNA"/>
</dbReference>
<accession>K3X8Z5</accession>
<feature type="compositionally biased region" description="Low complexity" evidence="11">
    <location>
        <begin position="94"/>
        <end position="116"/>
    </location>
</feature>
<keyword evidence="5" id="KW-0158">Chromosome</keyword>
<dbReference type="InParanoid" id="K3X8Z5"/>
<dbReference type="AlphaFoldDB" id="K3X8Z5"/>
<keyword evidence="10" id="KW-0131">Cell cycle</keyword>
<dbReference type="InterPro" id="IPR022816">
    <property type="entry name" value="Condensin_barren_su2"/>
</dbReference>
<feature type="compositionally biased region" description="Acidic residues" evidence="11">
    <location>
        <begin position="463"/>
        <end position="476"/>
    </location>
</feature>
<evidence type="ECO:0000256" key="2">
    <source>
        <dbReference type="ARBA" id="ARBA00004496"/>
    </source>
</evidence>
<proteinExistence type="inferred from homology"/>
<comment type="similarity">
    <text evidence="3">Belongs to the CND2 (condensin subunit 2) family.</text>
</comment>
<feature type="region of interest" description="Disordered" evidence="11">
    <location>
        <begin position="310"/>
        <end position="338"/>
    </location>
</feature>
<feature type="compositionally biased region" description="Basic and acidic residues" evidence="11">
    <location>
        <begin position="743"/>
        <end position="756"/>
    </location>
</feature>
<evidence type="ECO:0000256" key="7">
    <source>
        <dbReference type="ARBA" id="ARBA00022618"/>
    </source>
</evidence>
<keyword evidence="8" id="KW-0498">Mitosis</keyword>
<feature type="compositionally biased region" description="Basic and acidic residues" evidence="11">
    <location>
        <begin position="329"/>
        <end position="338"/>
    </location>
</feature>
<evidence type="ECO:0000313" key="13">
    <source>
        <dbReference type="Proteomes" id="UP000019132"/>
    </source>
</evidence>
<reference evidence="13" key="1">
    <citation type="journal article" date="2010" name="Genome Biol.">
        <title>Genome sequence of the necrotrophic plant pathogen Pythium ultimum reveals original pathogenicity mechanisms and effector repertoire.</title>
        <authorList>
            <person name="Levesque C.A."/>
            <person name="Brouwer H."/>
            <person name="Cano L."/>
            <person name="Hamilton J.P."/>
            <person name="Holt C."/>
            <person name="Huitema E."/>
            <person name="Raffaele S."/>
            <person name="Robideau G.P."/>
            <person name="Thines M."/>
            <person name="Win J."/>
            <person name="Zerillo M.M."/>
            <person name="Beakes G.W."/>
            <person name="Boore J.L."/>
            <person name="Busam D."/>
            <person name="Dumas B."/>
            <person name="Ferriera S."/>
            <person name="Fuerstenberg S.I."/>
            <person name="Gachon C.M."/>
            <person name="Gaulin E."/>
            <person name="Govers F."/>
            <person name="Grenville-Briggs L."/>
            <person name="Horner N."/>
            <person name="Hostetler J."/>
            <person name="Jiang R.H."/>
            <person name="Johnson J."/>
            <person name="Krajaejun T."/>
            <person name="Lin H."/>
            <person name="Meijer H.J."/>
            <person name="Moore B."/>
            <person name="Morris P."/>
            <person name="Phuntmart V."/>
            <person name="Puiu D."/>
            <person name="Shetty J."/>
            <person name="Stajich J.E."/>
            <person name="Tripathy S."/>
            <person name="Wawra S."/>
            <person name="van West P."/>
            <person name="Whitty B.R."/>
            <person name="Coutinho P.M."/>
            <person name="Henrissat B."/>
            <person name="Martin F."/>
            <person name="Thomas P.D."/>
            <person name="Tyler B.M."/>
            <person name="De Vries R.P."/>
            <person name="Kamoun S."/>
            <person name="Yandell M."/>
            <person name="Tisserat N."/>
            <person name="Buell C.R."/>
        </authorList>
    </citation>
    <scope>NUCLEOTIDE SEQUENCE</scope>
    <source>
        <strain evidence="13">DAOM:BR144</strain>
    </source>
</reference>
<comment type="subcellular location">
    <subcellularLocation>
        <location evidence="1">Chromosome</location>
    </subcellularLocation>
    <subcellularLocation>
        <location evidence="2">Cytoplasm</location>
    </subcellularLocation>
</comment>
<dbReference type="PIRSF" id="PIRSF017126">
    <property type="entry name" value="Condensin_H"/>
    <property type="match status" value="1"/>
</dbReference>
<feature type="region of interest" description="Disordered" evidence="11">
    <location>
        <begin position="825"/>
        <end position="852"/>
    </location>
</feature>
<feature type="compositionally biased region" description="Basic residues" evidence="11">
    <location>
        <begin position="74"/>
        <end position="90"/>
    </location>
</feature>
<organism evidence="12 13">
    <name type="scientific">Globisporangium ultimum (strain ATCC 200006 / CBS 805.95 / DAOM BR144)</name>
    <name type="common">Pythium ultimum</name>
    <dbReference type="NCBI Taxonomy" id="431595"/>
    <lineage>
        <taxon>Eukaryota</taxon>
        <taxon>Sar</taxon>
        <taxon>Stramenopiles</taxon>
        <taxon>Oomycota</taxon>
        <taxon>Peronosporomycetes</taxon>
        <taxon>Pythiales</taxon>
        <taxon>Pythiaceae</taxon>
        <taxon>Globisporangium</taxon>
    </lineage>
</organism>
<reference evidence="13" key="2">
    <citation type="submission" date="2010-04" db="EMBL/GenBank/DDBJ databases">
        <authorList>
            <person name="Buell R."/>
            <person name="Hamilton J."/>
            <person name="Hostetler J."/>
        </authorList>
    </citation>
    <scope>NUCLEOTIDE SEQUENCE [LARGE SCALE GENOMIC DNA]</scope>
    <source>
        <strain evidence="13">DAOM:BR144</strain>
    </source>
</reference>
<evidence type="ECO:0000256" key="9">
    <source>
        <dbReference type="ARBA" id="ARBA00023067"/>
    </source>
</evidence>
<keyword evidence="6" id="KW-0963">Cytoplasm</keyword>
<feature type="compositionally biased region" description="Acidic residues" evidence="11">
    <location>
        <begin position="32"/>
        <end position="42"/>
    </location>
</feature>
<dbReference type="GO" id="GO:0003682">
    <property type="term" value="F:chromatin binding"/>
    <property type="evidence" value="ECO:0007669"/>
    <property type="project" value="TreeGrafter"/>
</dbReference>
<sequence>MATHDEDAASPFDESFFDAEEPNDSGDNATYEPEEDNDDGDDRAEAPSTPVQHKRKRGAVNTPGTVNDEDEVARRRRRRQSLAFLQRRKSLTLSSNSSSNNKQKAAGGASAAGTSTHQNRQYISDMYSTIIKMSSENKINVKNSWSLHLIDHMEDILGSSRKGEEEGGDPDDTYNFQKASCTLDASIKIYSYRVDDTWNSSYKILENLSRTDDNSSKQIGEADNDDDDDPDEPKSARKAARKHTAAKTIEKNLNNINLKNYELEFEADPLFHKMSQSFDEGGAKGMLLANLGLYDGCKILLNSSDVSVSTRKPIAVEKDEEKDDGEEEKEPKVKKEVSDPNKRISLASFGTLACFTDEVQSYDVCPPLKRLYEQLDEYYGDEAPQLKVKTTSEYLIKTPVKPKRLSVNDGTPVRGRLDFDQDEDPSQPMEVIEEVDEEAAAADMDVDMEDADANNDFDYSGGGDDDEVDTGNDDTGADANVDPEAAEVDGDAAHVDGSQVLASQTETVGEPATQEEEEQLLDSTASAADFFRSKAQGNIQIKEEANAYTMMIENALLRSASSANDDLNGTDDYSYFDVKMLRNWAGPVHWKFPAVRRVQAKTAKTENKVNELDLIEASDGEDDEAGGAKVAKTKKKTESKSAMIDFFATEEPDLETALKPRRLAASLAISKVVLNRQTQKASELVFPVDTHVEIGLFFQHFMKPKLRFFKRQVGQAHDPNDFVSNALDATYRERDNEDDIIKYEDGHDPREERGEDSVGGYGDFDYEGGDDIDDDELYSTEGLISANRVVEKIDVYYERFAKRVDVKKLKHSIWDHLEKETKLLGDSGTATSAEAATKPAAETATSTEEVERLSDDFGARASMEDTTFEHVVQNVSDRVPPDVTVSFYFICMLHLANEKGLQLVGQDDLRDFKIRKEATEEE</sequence>
<dbReference type="VEuPathDB" id="FungiDB:PYU1_G013665"/>
<feature type="compositionally biased region" description="Basic residues" evidence="11">
    <location>
        <begin position="236"/>
        <end position="245"/>
    </location>
</feature>
<feature type="compositionally biased region" description="Acidic residues" evidence="11">
    <location>
        <begin position="222"/>
        <end position="231"/>
    </location>
</feature>
<feature type="region of interest" description="Disordered" evidence="11">
    <location>
        <begin position="743"/>
        <end position="762"/>
    </location>
</feature>
<dbReference type="PANTHER" id="PTHR13108:SF9">
    <property type="entry name" value="CONDENSIN COMPLEX SUBUNIT 2"/>
    <property type="match status" value="1"/>
</dbReference>
<dbReference type="GO" id="GO:0051301">
    <property type="term" value="P:cell division"/>
    <property type="evidence" value="ECO:0007669"/>
    <property type="project" value="UniProtKB-KW"/>
</dbReference>